<dbReference type="InterPro" id="IPR048020">
    <property type="entry name" value="Transpos_IS3"/>
</dbReference>
<dbReference type="InterPro" id="IPR050900">
    <property type="entry name" value="Transposase_IS3/IS150/IS904"/>
</dbReference>
<sequence length="182" mass="20523">KKSRRLLRQSPDLTFSFIASNRDLWPVAWLCEVLDVSPAGFYAWLDRPDSLAEQRRQEVVAAMIEIHADVRHCYGSPRMTAELNARGVDGSENFVATLMKTHGIRGRTAKPFVRTTDSRHDLPVATNVLDRDFTPSGPNVAWAADITYLPTAEGWLYLAVVEDLFSRRIVGWSMDATMTSRL</sequence>
<dbReference type="STRING" id="35525.A0A164II14"/>
<evidence type="ECO:0000313" key="3">
    <source>
        <dbReference type="Proteomes" id="UP000076858"/>
    </source>
</evidence>
<dbReference type="Gene3D" id="3.30.420.10">
    <property type="entry name" value="Ribonuclease H-like superfamily/Ribonuclease H"/>
    <property type="match status" value="1"/>
</dbReference>
<dbReference type="PANTHER" id="PTHR46889">
    <property type="entry name" value="TRANSPOSASE INSF FOR INSERTION SEQUENCE IS3B-RELATED"/>
    <property type="match status" value="1"/>
</dbReference>
<name>A0A164II14_9CRUS</name>
<dbReference type="SUPFAM" id="SSF53098">
    <property type="entry name" value="Ribonuclease H-like"/>
    <property type="match status" value="1"/>
</dbReference>
<dbReference type="InterPro" id="IPR036397">
    <property type="entry name" value="RNaseH_sf"/>
</dbReference>
<proteinExistence type="predicted"/>
<dbReference type="InterPro" id="IPR001584">
    <property type="entry name" value="Integrase_cat-core"/>
</dbReference>
<comment type="caution">
    <text evidence="2">The sequence shown here is derived from an EMBL/GenBank/DDBJ whole genome shotgun (WGS) entry which is preliminary data.</text>
</comment>
<reference evidence="2 3" key="1">
    <citation type="submission" date="2016-03" db="EMBL/GenBank/DDBJ databases">
        <title>EvidentialGene: Evidence-directed Construction of Genes on Genomes.</title>
        <authorList>
            <person name="Gilbert D.G."/>
            <person name="Choi J.-H."/>
            <person name="Mockaitis K."/>
            <person name="Colbourne J."/>
            <person name="Pfrender M."/>
        </authorList>
    </citation>
    <scope>NUCLEOTIDE SEQUENCE [LARGE SCALE GENOMIC DNA]</scope>
    <source>
        <strain evidence="2 3">Xinb3</strain>
        <tissue evidence="2">Complete organism</tissue>
    </source>
</reference>
<feature type="non-terminal residue" evidence="2">
    <location>
        <position position="1"/>
    </location>
</feature>
<dbReference type="Pfam" id="PF00665">
    <property type="entry name" value="rve"/>
    <property type="match status" value="1"/>
</dbReference>
<dbReference type="Pfam" id="PF13276">
    <property type="entry name" value="HTH_21"/>
    <property type="match status" value="1"/>
</dbReference>
<dbReference type="GO" id="GO:0015074">
    <property type="term" value="P:DNA integration"/>
    <property type="evidence" value="ECO:0007669"/>
    <property type="project" value="InterPro"/>
</dbReference>
<protein>
    <recommendedName>
        <fullName evidence="1">Integrase catalytic domain-containing protein</fullName>
    </recommendedName>
</protein>
<dbReference type="NCBIfam" id="NF033516">
    <property type="entry name" value="transpos_IS3"/>
    <property type="match status" value="1"/>
</dbReference>
<dbReference type="InterPro" id="IPR025948">
    <property type="entry name" value="HTH-like_dom"/>
</dbReference>
<organism evidence="2 3">
    <name type="scientific">Daphnia magna</name>
    <dbReference type="NCBI Taxonomy" id="35525"/>
    <lineage>
        <taxon>Eukaryota</taxon>
        <taxon>Metazoa</taxon>
        <taxon>Ecdysozoa</taxon>
        <taxon>Arthropoda</taxon>
        <taxon>Crustacea</taxon>
        <taxon>Branchiopoda</taxon>
        <taxon>Diplostraca</taxon>
        <taxon>Cladocera</taxon>
        <taxon>Anomopoda</taxon>
        <taxon>Daphniidae</taxon>
        <taxon>Daphnia</taxon>
    </lineage>
</organism>
<dbReference type="PANTHER" id="PTHR46889:SF4">
    <property type="entry name" value="TRANSPOSASE INSO FOR INSERTION SEQUENCE ELEMENT IS911B-RELATED"/>
    <property type="match status" value="1"/>
</dbReference>
<dbReference type="InterPro" id="IPR012337">
    <property type="entry name" value="RNaseH-like_sf"/>
</dbReference>
<keyword evidence="3" id="KW-1185">Reference proteome</keyword>
<feature type="non-terminal residue" evidence="2">
    <location>
        <position position="182"/>
    </location>
</feature>
<evidence type="ECO:0000313" key="2">
    <source>
        <dbReference type="EMBL" id="KZS01282.1"/>
    </source>
</evidence>
<dbReference type="PROSITE" id="PS50994">
    <property type="entry name" value="INTEGRASE"/>
    <property type="match status" value="1"/>
</dbReference>
<accession>A0A164II14</accession>
<evidence type="ECO:0000259" key="1">
    <source>
        <dbReference type="PROSITE" id="PS50994"/>
    </source>
</evidence>
<dbReference type="EMBL" id="LRGB01007205">
    <property type="protein sequence ID" value="KZS01282.1"/>
    <property type="molecule type" value="Genomic_DNA"/>
</dbReference>
<feature type="domain" description="Integrase catalytic" evidence="1">
    <location>
        <begin position="134"/>
        <end position="182"/>
    </location>
</feature>
<dbReference type="AlphaFoldDB" id="A0A164II14"/>
<dbReference type="GO" id="GO:0003676">
    <property type="term" value="F:nucleic acid binding"/>
    <property type="evidence" value="ECO:0007669"/>
    <property type="project" value="InterPro"/>
</dbReference>
<gene>
    <name evidence="2" type="ORF">APZ42_002110</name>
</gene>
<dbReference type="Proteomes" id="UP000076858">
    <property type="component" value="Unassembled WGS sequence"/>
</dbReference>